<dbReference type="Gene3D" id="1.20.1730.10">
    <property type="entry name" value="Sodium/glucose cotransporter"/>
    <property type="match status" value="1"/>
</dbReference>
<dbReference type="Proteomes" id="UP001234916">
    <property type="component" value="Chromosome"/>
</dbReference>
<keyword evidence="6 8" id="KW-0472">Membrane</keyword>
<keyword evidence="4 8" id="KW-0812">Transmembrane</keyword>
<evidence type="ECO:0000313" key="9">
    <source>
        <dbReference type="EMBL" id="WIM05014.1"/>
    </source>
</evidence>
<name>A0AA49FJT4_9PROT</name>
<feature type="transmembrane region" description="Helical" evidence="8">
    <location>
        <begin position="76"/>
        <end position="94"/>
    </location>
</feature>
<evidence type="ECO:0000256" key="7">
    <source>
        <dbReference type="RuleBase" id="RU362091"/>
    </source>
</evidence>
<feature type="transmembrane region" description="Helical" evidence="8">
    <location>
        <begin position="266"/>
        <end position="290"/>
    </location>
</feature>
<sequence length="505" mass="54047">MLLWFVVLYLMVSVGIGLFAATRVHNAKDFAVAGRSLPLPVVTATVFATWFGAEAVFGVSATFVKEGLGGVVADPFGSSLCLILAGILFSRYLYKLNILTLGDFYRMRYNRMVEVLTTICIVASYLGWVAAQIKALGLIFYVVTDGAVAQETGMILGAAIVLTYTFFGGMFSVAILDFVQMAVSMGGLLFIAWIVSGKVSGDAAGGAAGAAAVIDHARLAGKLDFFPEPDPLKWITFLGAWITMMLGSIPQQDVFQRVTSAKSAKIALGGSILGASIYFCFTFVPMFIAYSATLIDPALFADILERDSQLVLPILVLQHTPLAAQVLFFGAVLSAIMSCSSATLLAPSVTFAENVVRGFYPHMGDHRFLWVMRGCLVGFTGLVLAFALNSESSIFKMVENAYKVTLAGAFVPLIAGILWKRATTQGALMATFGGLISWLLIEVLIGEESPVPPQLIGLLISAAGMAAGSLLPQWVGHKTPGRPLHELQHHVAAETHHVAEHPHHH</sequence>
<feature type="transmembrane region" description="Helical" evidence="8">
    <location>
        <begin position="368"/>
        <end position="388"/>
    </location>
</feature>
<dbReference type="GO" id="GO:0022857">
    <property type="term" value="F:transmembrane transporter activity"/>
    <property type="evidence" value="ECO:0007669"/>
    <property type="project" value="InterPro"/>
</dbReference>
<dbReference type="PANTHER" id="PTHR48086:SF7">
    <property type="entry name" value="SODIUM-SOLUTE SYMPORTER-RELATED"/>
    <property type="match status" value="1"/>
</dbReference>
<evidence type="ECO:0000256" key="5">
    <source>
        <dbReference type="ARBA" id="ARBA00022989"/>
    </source>
</evidence>
<keyword evidence="5 8" id="KW-1133">Transmembrane helix</keyword>
<feature type="transmembrane region" description="Helical" evidence="8">
    <location>
        <begin position="426"/>
        <end position="445"/>
    </location>
</feature>
<evidence type="ECO:0000256" key="6">
    <source>
        <dbReference type="ARBA" id="ARBA00023136"/>
    </source>
</evidence>
<protein>
    <submittedName>
        <fullName evidence="9">Sodium:solute symporter family protein</fullName>
    </submittedName>
</protein>
<gene>
    <name evidence="9" type="ORF">OHM77_09945</name>
</gene>
<feature type="transmembrane region" description="Helical" evidence="8">
    <location>
        <begin position="451"/>
        <end position="472"/>
    </location>
</feature>
<dbReference type="PANTHER" id="PTHR48086">
    <property type="entry name" value="SODIUM/PROLINE SYMPORTER-RELATED"/>
    <property type="match status" value="1"/>
</dbReference>
<comment type="similarity">
    <text evidence="2 7">Belongs to the sodium:solute symporter (SSF) (TC 2.A.21) family.</text>
</comment>
<dbReference type="AlphaFoldDB" id="A0AA49FJT4"/>
<comment type="subcellular location">
    <subcellularLocation>
        <location evidence="1">Membrane</location>
        <topology evidence="1">Multi-pass membrane protein</topology>
    </subcellularLocation>
</comment>
<evidence type="ECO:0000256" key="4">
    <source>
        <dbReference type="ARBA" id="ARBA00022692"/>
    </source>
</evidence>
<evidence type="ECO:0000256" key="8">
    <source>
        <dbReference type="SAM" id="Phobius"/>
    </source>
</evidence>
<feature type="transmembrane region" description="Helical" evidence="8">
    <location>
        <begin position="6"/>
        <end position="25"/>
    </location>
</feature>
<dbReference type="Pfam" id="PF00474">
    <property type="entry name" value="SSF"/>
    <property type="match status" value="1"/>
</dbReference>
<feature type="transmembrane region" description="Helical" evidence="8">
    <location>
        <begin position="322"/>
        <end position="347"/>
    </location>
</feature>
<feature type="transmembrane region" description="Helical" evidence="8">
    <location>
        <begin position="155"/>
        <end position="176"/>
    </location>
</feature>
<accession>A0AA49FJT4</accession>
<dbReference type="InterPro" id="IPR038377">
    <property type="entry name" value="Na/Glc_symporter_sf"/>
</dbReference>
<feature type="transmembrane region" description="Helical" evidence="8">
    <location>
        <begin position="37"/>
        <end position="64"/>
    </location>
</feature>
<evidence type="ECO:0000256" key="1">
    <source>
        <dbReference type="ARBA" id="ARBA00004141"/>
    </source>
</evidence>
<dbReference type="CDD" id="cd11474">
    <property type="entry name" value="SLC5sbd_CHT"/>
    <property type="match status" value="1"/>
</dbReference>
<keyword evidence="3" id="KW-0813">Transport</keyword>
<proteinExistence type="inferred from homology"/>
<evidence type="ECO:0000256" key="3">
    <source>
        <dbReference type="ARBA" id="ARBA00022448"/>
    </source>
</evidence>
<dbReference type="KEGG" id="npv:OHM77_09945"/>
<dbReference type="GO" id="GO:0005886">
    <property type="term" value="C:plasma membrane"/>
    <property type="evidence" value="ECO:0007669"/>
    <property type="project" value="TreeGrafter"/>
</dbReference>
<feature type="transmembrane region" description="Helical" evidence="8">
    <location>
        <begin position="115"/>
        <end position="143"/>
    </location>
</feature>
<dbReference type="EMBL" id="CP107246">
    <property type="protein sequence ID" value="WIM05014.1"/>
    <property type="molecule type" value="Genomic_DNA"/>
</dbReference>
<dbReference type="InterPro" id="IPR050277">
    <property type="entry name" value="Sodium:Solute_Symporter"/>
</dbReference>
<feature type="transmembrane region" description="Helical" evidence="8">
    <location>
        <begin position="400"/>
        <end position="419"/>
    </location>
</feature>
<reference evidence="9" key="1">
    <citation type="journal article" date="2023" name="Nat. Microbiol.">
        <title>Enrichment and characterization of a nitric oxide-reducing microbial community in a continuous bioreactor.</title>
        <authorList>
            <person name="Garrido-Amador P."/>
            <person name="Stortenbeker N."/>
            <person name="Wessels H.J.C.T."/>
            <person name="Speth D.R."/>
            <person name="Garcia-Heredia I."/>
            <person name="Kartal B."/>
        </authorList>
    </citation>
    <scope>NUCLEOTIDE SEQUENCE</scope>
    <source>
        <strain evidence="9">MAG1</strain>
    </source>
</reference>
<dbReference type="PROSITE" id="PS50283">
    <property type="entry name" value="NA_SOLUT_SYMP_3"/>
    <property type="match status" value="1"/>
</dbReference>
<dbReference type="InterPro" id="IPR001734">
    <property type="entry name" value="Na/solute_symporter"/>
</dbReference>
<organism evidence="9">
    <name type="scientific">Candidatus Nitricoxidivorans perseverans</name>
    <dbReference type="NCBI Taxonomy" id="2975601"/>
    <lineage>
        <taxon>Bacteria</taxon>
        <taxon>Pseudomonadati</taxon>
        <taxon>Pseudomonadota</taxon>
        <taxon>Betaproteobacteria</taxon>
        <taxon>Nitrosomonadales</taxon>
        <taxon>Sterolibacteriaceae</taxon>
        <taxon>Candidatus Nitricoxidivorans</taxon>
    </lineage>
</organism>
<evidence type="ECO:0000256" key="2">
    <source>
        <dbReference type="ARBA" id="ARBA00006434"/>
    </source>
</evidence>